<proteinExistence type="predicted"/>
<dbReference type="AlphaFoldDB" id="A0A511QNU9"/>
<organism evidence="1 2">
    <name type="scientific">Vibrio superstes NBRC 103154</name>
    <dbReference type="NCBI Taxonomy" id="1219062"/>
    <lineage>
        <taxon>Bacteria</taxon>
        <taxon>Pseudomonadati</taxon>
        <taxon>Pseudomonadota</taxon>
        <taxon>Gammaproteobacteria</taxon>
        <taxon>Vibrionales</taxon>
        <taxon>Vibrionaceae</taxon>
        <taxon>Vibrio</taxon>
    </lineage>
</organism>
<dbReference type="OrthoDB" id="5873443at2"/>
<evidence type="ECO:0000313" key="2">
    <source>
        <dbReference type="Proteomes" id="UP000321113"/>
    </source>
</evidence>
<dbReference type="EMBL" id="BJXK01000003">
    <property type="protein sequence ID" value="GEM78606.1"/>
    <property type="molecule type" value="Genomic_DNA"/>
</dbReference>
<keyword evidence="2" id="KW-1185">Reference proteome</keyword>
<protein>
    <submittedName>
        <fullName evidence="1">Uncharacterized protein</fullName>
    </submittedName>
</protein>
<accession>A0A511QNU9</accession>
<dbReference type="RefSeq" id="WP_119011050.1">
    <property type="nucleotide sequence ID" value="NZ_BJXK01000003.1"/>
</dbReference>
<gene>
    <name evidence="1" type="ORF">VSU01S_08510</name>
</gene>
<sequence length="118" mass="13643">MRKIFKTRFFNKLKADKFLLDSGYRYDGSHGFIKTFHRYIGIQSLPALNKNNTKTNKIVLEKFEARLFVDGTLSILVSSRSPLLGISHIPSPVNTKAPDFTKWKVWLPVNKLLHQYSC</sequence>
<comment type="caution">
    <text evidence="1">The sequence shown here is derived from an EMBL/GenBank/DDBJ whole genome shotgun (WGS) entry which is preliminary data.</text>
</comment>
<reference evidence="1 2" key="1">
    <citation type="submission" date="2019-07" db="EMBL/GenBank/DDBJ databases">
        <title>Whole genome shotgun sequence of Vibrio superstes NBRC 103154.</title>
        <authorList>
            <person name="Hosoyama A."/>
            <person name="Uohara A."/>
            <person name="Ohji S."/>
            <person name="Ichikawa N."/>
        </authorList>
    </citation>
    <scope>NUCLEOTIDE SEQUENCE [LARGE SCALE GENOMIC DNA]</scope>
    <source>
        <strain evidence="1 2">NBRC 103154</strain>
    </source>
</reference>
<dbReference type="Proteomes" id="UP000321113">
    <property type="component" value="Unassembled WGS sequence"/>
</dbReference>
<evidence type="ECO:0000313" key="1">
    <source>
        <dbReference type="EMBL" id="GEM78606.1"/>
    </source>
</evidence>
<name>A0A511QNU9_9VIBR</name>